<keyword evidence="2" id="KW-1003">Cell membrane</keyword>
<feature type="transmembrane region" description="Helical" evidence="6">
    <location>
        <begin position="232"/>
        <end position="251"/>
    </location>
</feature>
<sequence>MPNLRTLWTGSLLMGFALMSMMQNAPIRAVELEASFTQVGFLMGFIRNFPYVLLSVFTAAVLLRMRWSLLLPSSAIFMTVSSLLMWLADNLDTVFFSQLLMGVAMFLFFPCGESIVANSYPKNERLRAFSLFLSAVSMGFLIGSLASGALASILGLQNQFLISAAVSSAAAPVLAKANPANPEIIISRNKHSLKSFEPIIYAAPYFIVLASTYAVLPGYLVREGLTELDVGVLFFLLVGARVLTSYVLSRLEPARVKLLLSILSILTTLWAIVLIYLPPSAAAYAILMIPVGATVSIAYVYTLYRVSGGESASSVFLIGIFEALIGICFLVGPVVAGFLADLYGFYAVLLFFSLSMLIGAFLAQKS</sequence>
<keyword evidence="4 6" id="KW-1133">Transmembrane helix</keyword>
<evidence type="ECO:0000256" key="2">
    <source>
        <dbReference type="ARBA" id="ARBA00022475"/>
    </source>
</evidence>
<evidence type="ECO:0000313" key="8">
    <source>
        <dbReference type="EMBL" id="HGL41531.1"/>
    </source>
</evidence>
<dbReference type="PROSITE" id="PS50850">
    <property type="entry name" value="MFS"/>
    <property type="match status" value="1"/>
</dbReference>
<organism evidence="8">
    <name type="scientific">Caldiarchaeum subterraneum</name>
    <dbReference type="NCBI Taxonomy" id="311458"/>
    <lineage>
        <taxon>Archaea</taxon>
        <taxon>Nitrososphaerota</taxon>
        <taxon>Candidatus Caldarchaeales</taxon>
        <taxon>Candidatus Caldarchaeaceae</taxon>
        <taxon>Candidatus Caldarchaeum</taxon>
    </lineage>
</organism>
<keyword evidence="5 6" id="KW-0472">Membrane</keyword>
<feature type="transmembrane region" description="Helical" evidence="6">
    <location>
        <begin position="283"/>
        <end position="304"/>
    </location>
</feature>
<dbReference type="AlphaFoldDB" id="A0A7J3G6Z9"/>
<evidence type="ECO:0000259" key="7">
    <source>
        <dbReference type="PROSITE" id="PS50850"/>
    </source>
</evidence>
<dbReference type="PANTHER" id="PTHR43124:SF3">
    <property type="entry name" value="CHLORAMPHENICOL EFFLUX PUMP RV0191"/>
    <property type="match status" value="1"/>
</dbReference>
<comment type="caution">
    <text evidence="8">The sequence shown here is derived from an EMBL/GenBank/DDBJ whole genome shotgun (WGS) entry which is preliminary data.</text>
</comment>
<dbReference type="InterPro" id="IPR011701">
    <property type="entry name" value="MFS"/>
</dbReference>
<comment type="subcellular location">
    <subcellularLocation>
        <location evidence="1">Cell membrane</location>
        <topology evidence="1">Multi-pass membrane protein</topology>
    </subcellularLocation>
</comment>
<accession>A0A7J3G6Z9</accession>
<dbReference type="EMBL" id="DTCM01000092">
    <property type="protein sequence ID" value="HGL41531.1"/>
    <property type="molecule type" value="Genomic_DNA"/>
</dbReference>
<dbReference type="PANTHER" id="PTHR43124">
    <property type="entry name" value="PURINE EFFLUX PUMP PBUE"/>
    <property type="match status" value="1"/>
</dbReference>
<dbReference type="GO" id="GO:0022857">
    <property type="term" value="F:transmembrane transporter activity"/>
    <property type="evidence" value="ECO:0007669"/>
    <property type="project" value="InterPro"/>
</dbReference>
<evidence type="ECO:0000256" key="1">
    <source>
        <dbReference type="ARBA" id="ARBA00004651"/>
    </source>
</evidence>
<evidence type="ECO:0000256" key="6">
    <source>
        <dbReference type="SAM" id="Phobius"/>
    </source>
</evidence>
<feature type="transmembrane region" description="Helical" evidence="6">
    <location>
        <begin position="160"/>
        <end position="178"/>
    </location>
</feature>
<gene>
    <name evidence="8" type="ORF">ENU43_07725</name>
</gene>
<name>A0A7J3G6Z9_CALS0</name>
<feature type="transmembrane region" description="Helical" evidence="6">
    <location>
        <begin position="199"/>
        <end position="220"/>
    </location>
</feature>
<feature type="domain" description="Major facilitator superfamily (MFS) profile" evidence="7">
    <location>
        <begin position="3"/>
        <end position="366"/>
    </location>
</feature>
<dbReference type="Pfam" id="PF07690">
    <property type="entry name" value="MFS_1"/>
    <property type="match status" value="1"/>
</dbReference>
<protein>
    <submittedName>
        <fullName evidence="8">MFS transporter</fullName>
    </submittedName>
</protein>
<feature type="transmembrane region" description="Helical" evidence="6">
    <location>
        <begin position="258"/>
        <end position="277"/>
    </location>
</feature>
<dbReference type="Gene3D" id="1.20.1250.20">
    <property type="entry name" value="MFS general substrate transporter like domains"/>
    <property type="match status" value="1"/>
</dbReference>
<evidence type="ECO:0000256" key="5">
    <source>
        <dbReference type="ARBA" id="ARBA00023136"/>
    </source>
</evidence>
<feature type="transmembrane region" description="Helical" evidence="6">
    <location>
        <begin position="39"/>
        <end position="62"/>
    </location>
</feature>
<evidence type="ECO:0000256" key="4">
    <source>
        <dbReference type="ARBA" id="ARBA00022989"/>
    </source>
</evidence>
<dbReference type="SUPFAM" id="SSF103473">
    <property type="entry name" value="MFS general substrate transporter"/>
    <property type="match status" value="1"/>
</dbReference>
<keyword evidence="3 6" id="KW-0812">Transmembrane</keyword>
<dbReference type="InterPro" id="IPR050189">
    <property type="entry name" value="MFS_Efflux_Transporters"/>
</dbReference>
<feature type="transmembrane region" description="Helical" evidence="6">
    <location>
        <begin position="94"/>
        <end position="116"/>
    </location>
</feature>
<reference evidence="8" key="1">
    <citation type="journal article" date="2020" name="mSystems">
        <title>Genome- and Community-Level Interaction Insights into Carbon Utilization and Element Cycling Functions of Hydrothermarchaeota in Hydrothermal Sediment.</title>
        <authorList>
            <person name="Zhou Z."/>
            <person name="Liu Y."/>
            <person name="Xu W."/>
            <person name="Pan J."/>
            <person name="Luo Z.H."/>
            <person name="Li M."/>
        </authorList>
    </citation>
    <scope>NUCLEOTIDE SEQUENCE [LARGE SCALE GENOMIC DNA]</scope>
    <source>
        <strain evidence="8">SpSt-669</strain>
    </source>
</reference>
<dbReference type="GO" id="GO:0005886">
    <property type="term" value="C:plasma membrane"/>
    <property type="evidence" value="ECO:0007669"/>
    <property type="project" value="UniProtKB-SubCell"/>
</dbReference>
<feature type="transmembrane region" description="Helical" evidence="6">
    <location>
        <begin position="316"/>
        <end position="339"/>
    </location>
</feature>
<feature type="transmembrane region" description="Helical" evidence="6">
    <location>
        <begin position="345"/>
        <end position="363"/>
    </location>
</feature>
<feature type="transmembrane region" description="Helical" evidence="6">
    <location>
        <begin position="69"/>
        <end position="88"/>
    </location>
</feature>
<proteinExistence type="predicted"/>
<feature type="transmembrane region" description="Helical" evidence="6">
    <location>
        <begin position="128"/>
        <end position="154"/>
    </location>
</feature>
<dbReference type="InterPro" id="IPR036259">
    <property type="entry name" value="MFS_trans_sf"/>
</dbReference>
<dbReference type="InterPro" id="IPR020846">
    <property type="entry name" value="MFS_dom"/>
</dbReference>
<evidence type="ECO:0000256" key="3">
    <source>
        <dbReference type="ARBA" id="ARBA00022692"/>
    </source>
</evidence>